<dbReference type="PANTHER" id="PTHR36016:SF10">
    <property type="entry name" value="CLAVATA3_ESR (CLE)-RELATED PROTEIN 6-LIKE"/>
    <property type="match status" value="1"/>
</dbReference>
<keyword evidence="10" id="KW-1185">Reference proteome</keyword>
<dbReference type="AlphaFoldDB" id="A0AAV0JEE0"/>
<keyword evidence="6" id="KW-0325">Glycoprotein</keyword>
<keyword evidence="7" id="KW-0379">Hydroxylation</keyword>
<dbReference type="Proteomes" id="UP001154282">
    <property type="component" value="Unassembled WGS sequence"/>
</dbReference>
<gene>
    <name evidence="9" type="ORF">LITE_LOCUS13884</name>
</gene>
<protein>
    <submittedName>
        <fullName evidence="9">Uncharacterized protein</fullName>
    </submittedName>
</protein>
<evidence type="ECO:0000313" key="10">
    <source>
        <dbReference type="Proteomes" id="UP001154282"/>
    </source>
</evidence>
<proteinExistence type="inferred from homology"/>
<evidence type="ECO:0000256" key="3">
    <source>
        <dbReference type="ARBA" id="ARBA00022525"/>
    </source>
</evidence>
<name>A0AAV0JEE0_9ROSI</name>
<dbReference type="PANTHER" id="PTHR36016">
    <property type="entry name" value="CLAVATA3/ESR (CLE)-RELATED PROTEIN 7"/>
    <property type="match status" value="1"/>
</dbReference>
<comment type="subcellular location">
    <subcellularLocation>
        <location evidence="1">Secreted</location>
        <location evidence="1">Extracellular space</location>
    </subcellularLocation>
</comment>
<sequence>MAANSSMNAVRASTVLVIVLIVLFADVNHSEALRYKEVSMRNKRIVSTLLLKELEYHGVRVKRISRRMAVTESAADRVSPGGPDPEHH</sequence>
<organism evidence="9 10">
    <name type="scientific">Linum tenue</name>
    <dbReference type="NCBI Taxonomy" id="586396"/>
    <lineage>
        <taxon>Eukaryota</taxon>
        <taxon>Viridiplantae</taxon>
        <taxon>Streptophyta</taxon>
        <taxon>Embryophyta</taxon>
        <taxon>Tracheophyta</taxon>
        <taxon>Spermatophyta</taxon>
        <taxon>Magnoliopsida</taxon>
        <taxon>eudicotyledons</taxon>
        <taxon>Gunneridae</taxon>
        <taxon>Pentapetalae</taxon>
        <taxon>rosids</taxon>
        <taxon>fabids</taxon>
        <taxon>Malpighiales</taxon>
        <taxon>Linaceae</taxon>
        <taxon>Linum</taxon>
    </lineage>
</organism>
<evidence type="ECO:0000256" key="7">
    <source>
        <dbReference type="ARBA" id="ARBA00023278"/>
    </source>
</evidence>
<dbReference type="InterPro" id="IPR039617">
    <property type="entry name" value="CLAVATA3-CLE"/>
</dbReference>
<keyword evidence="3" id="KW-0964">Secreted</keyword>
<keyword evidence="4 8" id="KW-0732">Signal</keyword>
<reference evidence="9" key="1">
    <citation type="submission" date="2022-08" db="EMBL/GenBank/DDBJ databases">
        <authorList>
            <person name="Gutierrez-Valencia J."/>
        </authorList>
    </citation>
    <scope>NUCLEOTIDE SEQUENCE</scope>
</reference>
<comment type="similarity">
    <text evidence="2">Belongs to the CLV3/ESR signal peptide family.</text>
</comment>
<evidence type="ECO:0000256" key="5">
    <source>
        <dbReference type="ARBA" id="ARBA00022782"/>
    </source>
</evidence>
<evidence type="ECO:0000256" key="1">
    <source>
        <dbReference type="ARBA" id="ARBA00004239"/>
    </source>
</evidence>
<evidence type="ECO:0000256" key="6">
    <source>
        <dbReference type="ARBA" id="ARBA00023180"/>
    </source>
</evidence>
<feature type="signal peptide" evidence="8">
    <location>
        <begin position="1"/>
        <end position="32"/>
    </location>
</feature>
<accession>A0AAV0JEE0</accession>
<dbReference type="GO" id="GO:0005576">
    <property type="term" value="C:extracellular region"/>
    <property type="evidence" value="ECO:0007669"/>
    <property type="project" value="UniProtKB-SubCell"/>
</dbReference>
<keyword evidence="5" id="KW-0221">Differentiation</keyword>
<evidence type="ECO:0000256" key="4">
    <source>
        <dbReference type="ARBA" id="ARBA00022729"/>
    </source>
</evidence>
<comment type="caution">
    <text evidence="9">The sequence shown here is derived from an EMBL/GenBank/DDBJ whole genome shotgun (WGS) entry which is preliminary data.</text>
</comment>
<dbReference type="GO" id="GO:0030154">
    <property type="term" value="P:cell differentiation"/>
    <property type="evidence" value="ECO:0007669"/>
    <property type="project" value="UniProtKB-KW"/>
</dbReference>
<evidence type="ECO:0000256" key="2">
    <source>
        <dbReference type="ARBA" id="ARBA00005416"/>
    </source>
</evidence>
<evidence type="ECO:0000313" key="9">
    <source>
        <dbReference type="EMBL" id="CAI0408264.1"/>
    </source>
</evidence>
<evidence type="ECO:0000256" key="8">
    <source>
        <dbReference type="SAM" id="SignalP"/>
    </source>
</evidence>
<feature type="chain" id="PRO_5043706916" evidence="8">
    <location>
        <begin position="33"/>
        <end position="88"/>
    </location>
</feature>
<dbReference type="EMBL" id="CAMGYJ010000005">
    <property type="protein sequence ID" value="CAI0408264.1"/>
    <property type="molecule type" value="Genomic_DNA"/>
</dbReference>